<feature type="coiled-coil region" evidence="6">
    <location>
        <begin position="521"/>
        <end position="548"/>
    </location>
</feature>
<keyword evidence="3" id="KW-0677">Repeat</keyword>
<evidence type="ECO:0000256" key="6">
    <source>
        <dbReference type="SAM" id="Coils"/>
    </source>
</evidence>
<comment type="caution">
    <text evidence="5">Lacks conserved residue(s) required for the propagation of feature annotation.</text>
</comment>
<dbReference type="SUPFAM" id="SSF57196">
    <property type="entry name" value="EGF/Laminin"/>
    <property type="match status" value="3"/>
</dbReference>
<dbReference type="PROSITE" id="PS01186">
    <property type="entry name" value="EGF_2"/>
    <property type="match status" value="2"/>
</dbReference>
<dbReference type="Pfam" id="PF12661">
    <property type="entry name" value="hEGF"/>
    <property type="match status" value="1"/>
</dbReference>
<dbReference type="PROSITE" id="PS00022">
    <property type="entry name" value="EGF_1"/>
    <property type="match status" value="1"/>
</dbReference>
<sequence length="555" mass="59382">MLFLLLESISSLCPVQGRSNDTPRLLITFESGGPPYSTKKASDFNFTTDHERATSANVVNPGISVRSTPNVQFKVEKQTGSQSVSASNTTGPIQRESSMIWKKYGLLFNASARQVSLLMTSEIEGNTGNSIAIDDIELRICSIVHSGFYSTDKTTTSTTRKRTTSTTTTLSTTTSSSTTTTPSTTPSTTSSSLITTIPATKTSSSSTPPSTTLSSTSSSTTTSSTTTTSTAPSTVSTKSSSITTTTPSSFSTTPTTPSTTSTSTTTTATTSTTSTTSTSTTSTSTTRTTTTSTTTTTSSSTTATTTTTTSTTTSTTTITTSAQKTSPMVTTMSKVNSSSLVFVPKPCTNSTFIGLSCNVLNTPCEMGTPCENDGTCTNNGTATYGYICSCLSGFTSTHCELDQRICKPHLCLHNGTCNETSNTTFHCVCENGWEGIHCESVVNYCEGVECMNNGVCRPLLLGYKCECLGTSYYGSHCEFTARKIVISKIISKSFSYIAIIAMSLVVMFVVIMDILTYCFGIDMTREELERYRREKQERKRINRRVNKQLVRTNIS</sequence>
<protein>
    <recommendedName>
        <fullName evidence="10">EGF-like domain-containing protein</fullName>
    </recommendedName>
</protein>
<dbReference type="GO" id="GO:0005509">
    <property type="term" value="F:calcium ion binding"/>
    <property type="evidence" value="ECO:0007669"/>
    <property type="project" value="InterPro"/>
</dbReference>
<keyword evidence="6" id="KW-0175">Coiled coil</keyword>
<dbReference type="InterPro" id="IPR001881">
    <property type="entry name" value="EGF-like_Ca-bd_dom"/>
</dbReference>
<keyword evidence="4 5" id="KW-1015">Disulfide bond</keyword>
<keyword evidence="8" id="KW-1133">Transmembrane helix</keyword>
<proteinExistence type="predicted"/>
<evidence type="ECO:0000313" key="13">
    <source>
        <dbReference type="Proteomes" id="UP000663891"/>
    </source>
</evidence>
<dbReference type="InterPro" id="IPR013032">
    <property type="entry name" value="EGF-like_CS"/>
</dbReference>
<dbReference type="EMBL" id="CAJOAY010003936">
    <property type="protein sequence ID" value="CAF4047344.1"/>
    <property type="molecule type" value="Genomic_DNA"/>
</dbReference>
<feature type="disulfide bond" evidence="5">
    <location>
        <begin position="429"/>
        <end position="438"/>
    </location>
</feature>
<keyword evidence="8" id="KW-0472">Membrane</keyword>
<evidence type="ECO:0000256" key="7">
    <source>
        <dbReference type="SAM" id="MobiDB-lite"/>
    </source>
</evidence>
<evidence type="ECO:0000256" key="1">
    <source>
        <dbReference type="ARBA" id="ARBA00022536"/>
    </source>
</evidence>
<dbReference type="GO" id="GO:0007157">
    <property type="term" value="P:heterophilic cell-cell adhesion via plasma membrane cell adhesion molecules"/>
    <property type="evidence" value="ECO:0007669"/>
    <property type="project" value="TreeGrafter"/>
</dbReference>
<evidence type="ECO:0000256" key="4">
    <source>
        <dbReference type="ARBA" id="ARBA00023157"/>
    </source>
</evidence>
<name>A0A815PPW4_9BILA</name>
<dbReference type="GO" id="GO:0005886">
    <property type="term" value="C:plasma membrane"/>
    <property type="evidence" value="ECO:0007669"/>
    <property type="project" value="TreeGrafter"/>
</dbReference>
<dbReference type="AlphaFoldDB" id="A0A815PPW4"/>
<keyword evidence="8" id="KW-0812">Transmembrane</keyword>
<dbReference type="CDD" id="cd00054">
    <property type="entry name" value="EGF_CA"/>
    <property type="match status" value="3"/>
</dbReference>
<feature type="domain" description="EGF-like" evidence="10">
    <location>
        <begin position="402"/>
        <end position="439"/>
    </location>
</feature>
<dbReference type="PANTHER" id="PTHR24049">
    <property type="entry name" value="CRUMBS FAMILY MEMBER"/>
    <property type="match status" value="1"/>
</dbReference>
<accession>A0A815PPW4</accession>
<feature type="transmembrane region" description="Helical" evidence="8">
    <location>
        <begin position="494"/>
        <end position="520"/>
    </location>
</feature>
<reference evidence="11" key="1">
    <citation type="submission" date="2021-02" db="EMBL/GenBank/DDBJ databases">
        <authorList>
            <person name="Nowell W R."/>
        </authorList>
    </citation>
    <scope>NUCLEOTIDE SEQUENCE</scope>
</reference>
<dbReference type="InterPro" id="IPR000742">
    <property type="entry name" value="EGF"/>
</dbReference>
<evidence type="ECO:0000256" key="9">
    <source>
        <dbReference type="SAM" id="SignalP"/>
    </source>
</evidence>
<dbReference type="Gene3D" id="2.10.25.10">
    <property type="entry name" value="Laminin"/>
    <property type="match status" value="3"/>
</dbReference>
<dbReference type="PROSITE" id="PS50026">
    <property type="entry name" value="EGF_3"/>
    <property type="match status" value="3"/>
</dbReference>
<dbReference type="Proteomes" id="UP000663881">
    <property type="component" value="Unassembled WGS sequence"/>
</dbReference>
<feature type="domain" description="EGF-like" evidence="10">
    <location>
        <begin position="360"/>
        <end position="400"/>
    </location>
</feature>
<evidence type="ECO:0000256" key="8">
    <source>
        <dbReference type="SAM" id="Phobius"/>
    </source>
</evidence>
<feature type="signal peptide" evidence="9">
    <location>
        <begin position="1"/>
        <end position="17"/>
    </location>
</feature>
<feature type="disulfide bond" evidence="5">
    <location>
        <begin position="390"/>
        <end position="399"/>
    </location>
</feature>
<organism evidence="11 13">
    <name type="scientific">Adineta steineri</name>
    <dbReference type="NCBI Taxonomy" id="433720"/>
    <lineage>
        <taxon>Eukaryota</taxon>
        <taxon>Metazoa</taxon>
        <taxon>Spiralia</taxon>
        <taxon>Gnathifera</taxon>
        <taxon>Rotifera</taxon>
        <taxon>Eurotatoria</taxon>
        <taxon>Bdelloidea</taxon>
        <taxon>Adinetida</taxon>
        <taxon>Adinetidae</taxon>
        <taxon>Adineta</taxon>
    </lineage>
</organism>
<dbReference type="SMART" id="SM00181">
    <property type="entry name" value="EGF"/>
    <property type="match status" value="3"/>
</dbReference>
<evidence type="ECO:0000256" key="3">
    <source>
        <dbReference type="ARBA" id="ARBA00022737"/>
    </source>
</evidence>
<feature type="domain" description="EGF-like" evidence="10">
    <location>
        <begin position="441"/>
        <end position="478"/>
    </location>
</feature>
<evidence type="ECO:0000256" key="2">
    <source>
        <dbReference type="ARBA" id="ARBA00022729"/>
    </source>
</evidence>
<keyword evidence="1 5" id="KW-0245">EGF-like domain</keyword>
<dbReference type="Pfam" id="PF00008">
    <property type="entry name" value="EGF"/>
    <property type="match status" value="1"/>
</dbReference>
<evidence type="ECO:0000313" key="11">
    <source>
        <dbReference type="EMBL" id="CAF1452440.1"/>
    </source>
</evidence>
<keyword evidence="2 9" id="KW-0732">Signal</keyword>
<dbReference type="EMBL" id="CAJNON010001325">
    <property type="protein sequence ID" value="CAF1452440.1"/>
    <property type="molecule type" value="Genomic_DNA"/>
</dbReference>
<dbReference type="InterPro" id="IPR051022">
    <property type="entry name" value="Notch_Cell-Fate_Det"/>
</dbReference>
<evidence type="ECO:0000259" key="10">
    <source>
        <dbReference type="PROSITE" id="PS50026"/>
    </source>
</evidence>
<evidence type="ECO:0000256" key="5">
    <source>
        <dbReference type="PROSITE-ProRule" id="PRU00076"/>
    </source>
</evidence>
<dbReference type="PANTHER" id="PTHR24049:SF22">
    <property type="entry name" value="DROSOPHILA CRUMBS HOMOLOG"/>
    <property type="match status" value="1"/>
</dbReference>
<comment type="caution">
    <text evidence="11">The sequence shown here is derived from an EMBL/GenBank/DDBJ whole genome shotgun (WGS) entry which is preliminary data.</text>
</comment>
<dbReference type="OrthoDB" id="283575at2759"/>
<dbReference type="GO" id="GO:0045197">
    <property type="term" value="P:establishment or maintenance of epithelial cell apical/basal polarity"/>
    <property type="evidence" value="ECO:0007669"/>
    <property type="project" value="TreeGrafter"/>
</dbReference>
<feature type="chain" id="PRO_5036412094" description="EGF-like domain-containing protein" evidence="9">
    <location>
        <begin position="18"/>
        <end position="555"/>
    </location>
</feature>
<gene>
    <name evidence="12" type="ORF">OKA104_LOCUS32560</name>
    <name evidence="11" type="ORF">VCS650_LOCUS39556</name>
</gene>
<feature type="region of interest" description="Disordered" evidence="7">
    <location>
        <begin position="151"/>
        <end position="327"/>
    </location>
</feature>
<evidence type="ECO:0000313" key="12">
    <source>
        <dbReference type="EMBL" id="CAF4047344.1"/>
    </source>
</evidence>
<dbReference type="SMART" id="SM00179">
    <property type="entry name" value="EGF_CA"/>
    <property type="match status" value="3"/>
</dbReference>
<dbReference type="Proteomes" id="UP000663891">
    <property type="component" value="Unassembled WGS sequence"/>
</dbReference>
<dbReference type="GO" id="GO:0032991">
    <property type="term" value="C:protein-containing complex"/>
    <property type="evidence" value="ECO:0007669"/>
    <property type="project" value="TreeGrafter"/>
</dbReference>